<evidence type="ECO:0000313" key="2">
    <source>
        <dbReference type="Proteomes" id="UP000008461"/>
    </source>
</evidence>
<keyword evidence="2" id="KW-1185">Reference proteome</keyword>
<reference evidence="1 2" key="1">
    <citation type="journal article" date="2011" name="Stand. Genomic Sci.">
        <title>Complete genome sequence of Haliscomenobacter hydrossis type strain (O).</title>
        <authorList>
            <consortium name="US DOE Joint Genome Institute (JGI-PGF)"/>
            <person name="Daligault H."/>
            <person name="Lapidus A."/>
            <person name="Zeytun A."/>
            <person name="Nolan M."/>
            <person name="Lucas S."/>
            <person name="Del Rio T.G."/>
            <person name="Tice H."/>
            <person name="Cheng J.F."/>
            <person name="Tapia R."/>
            <person name="Han C."/>
            <person name="Goodwin L."/>
            <person name="Pitluck S."/>
            <person name="Liolios K."/>
            <person name="Pagani I."/>
            <person name="Ivanova N."/>
            <person name="Huntemann M."/>
            <person name="Mavromatis K."/>
            <person name="Mikhailova N."/>
            <person name="Pati A."/>
            <person name="Chen A."/>
            <person name="Palaniappan K."/>
            <person name="Land M."/>
            <person name="Hauser L."/>
            <person name="Brambilla E.M."/>
            <person name="Rohde M."/>
            <person name="Verbarg S."/>
            <person name="Goker M."/>
            <person name="Bristow J."/>
            <person name="Eisen J.A."/>
            <person name="Markowitz V."/>
            <person name="Hugenholtz P."/>
            <person name="Kyrpides N.C."/>
            <person name="Klenk H.P."/>
            <person name="Woyke T."/>
        </authorList>
    </citation>
    <scope>NUCLEOTIDE SEQUENCE [LARGE SCALE GENOMIC DNA]</scope>
    <source>
        <strain evidence="2">ATCC 27775 / DSM 1100 / LMG 10767 / O</strain>
    </source>
</reference>
<sequence length="131" mass="15225">MKKDILIPKVEDLAIAIVPGAEDDLWDVYLLNFKQDPLNCVLINSNGYGEIEGERVKTTTLRHFFEEVPGQSYTLIEPIQDKLFSLANEYWVSFVYDELMYDKKYVFVHGSISKDHFTTIPFLEKKGVMIR</sequence>
<dbReference type="EMBL" id="CP002691">
    <property type="protein sequence ID" value="AEE54190.1"/>
    <property type="molecule type" value="Genomic_DNA"/>
</dbReference>
<dbReference type="STRING" id="760192.Halhy_6371"/>
<protein>
    <submittedName>
        <fullName evidence="1">Uncharacterized protein</fullName>
    </submittedName>
</protein>
<gene>
    <name evidence="1" type="ordered locus">Halhy_6371</name>
</gene>
<dbReference type="AlphaFoldDB" id="F4KQ29"/>
<evidence type="ECO:0000313" key="1">
    <source>
        <dbReference type="EMBL" id="AEE54190.1"/>
    </source>
</evidence>
<proteinExistence type="predicted"/>
<dbReference type="eggNOG" id="ENOG50316WB">
    <property type="taxonomic scope" value="Bacteria"/>
</dbReference>
<dbReference type="HOGENOM" id="CLU_134435_0_0_10"/>
<dbReference type="KEGG" id="hhy:Halhy_6371"/>
<organism evidence="1 2">
    <name type="scientific">Haliscomenobacter hydrossis (strain ATCC 27775 / DSM 1100 / LMG 10767 / O)</name>
    <dbReference type="NCBI Taxonomy" id="760192"/>
    <lineage>
        <taxon>Bacteria</taxon>
        <taxon>Pseudomonadati</taxon>
        <taxon>Bacteroidota</taxon>
        <taxon>Saprospiria</taxon>
        <taxon>Saprospirales</taxon>
        <taxon>Haliscomenobacteraceae</taxon>
        <taxon>Haliscomenobacter</taxon>
    </lineage>
</organism>
<dbReference type="RefSeq" id="WP_013768710.1">
    <property type="nucleotide sequence ID" value="NC_015510.1"/>
</dbReference>
<accession>F4KQ29</accession>
<dbReference type="Proteomes" id="UP000008461">
    <property type="component" value="Chromosome"/>
</dbReference>
<reference key="2">
    <citation type="submission" date="2011-04" db="EMBL/GenBank/DDBJ databases">
        <title>Complete sequence of chromosome of Haliscomenobacter hydrossis DSM 1100.</title>
        <authorList>
            <consortium name="US DOE Joint Genome Institute (JGI-PGF)"/>
            <person name="Lucas S."/>
            <person name="Han J."/>
            <person name="Lapidus A."/>
            <person name="Bruce D."/>
            <person name="Goodwin L."/>
            <person name="Pitluck S."/>
            <person name="Peters L."/>
            <person name="Kyrpides N."/>
            <person name="Mavromatis K."/>
            <person name="Ivanova N."/>
            <person name="Ovchinnikova G."/>
            <person name="Pagani I."/>
            <person name="Daligault H."/>
            <person name="Detter J.C."/>
            <person name="Han C."/>
            <person name="Land M."/>
            <person name="Hauser L."/>
            <person name="Markowitz V."/>
            <person name="Cheng J.-F."/>
            <person name="Hugenholtz P."/>
            <person name="Woyke T."/>
            <person name="Wu D."/>
            <person name="Verbarg S."/>
            <person name="Frueling A."/>
            <person name="Brambilla E."/>
            <person name="Klenk H.-P."/>
            <person name="Eisen J.A."/>
        </authorList>
    </citation>
    <scope>NUCLEOTIDE SEQUENCE</scope>
    <source>
        <strain>DSM 1100</strain>
    </source>
</reference>
<name>F4KQ29_HALH1</name>
<dbReference type="OrthoDB" id="953239at2"/>